<accession>A0A151RH34</accession>
<keyword evidence="3" id="KW-1185">Reference proteome</keyword>
<sequence length="131" mass="14951">MITCDNPFHSWTTFTRALEMEFVHSPYECPRSQLFKLTQSSSVQAYYVQFTALANRVQGITQEALLDCFVGGLKPDIRRDVIAQAPTSLLRTISLAKLYEEKYVPKIRPNSSSFFSQNTSHKHKPIHTSIP</sequence>
<proteinExistence type="predicted"/>
<dbReference type="Pfam" id="PF03732">
    <property type="entry name" value="Retrotrans_gag"/>
    <property type="match status" value="1"/>
</dbReference>
<evidence type="ECO:0000313" key="3">
    <source>
        <dbReference type="Proteomes" id="UP000075243"/>
    </source>
</evidence>
<dbReference type="InterPro" id="IPR005162">
    <property type="entry name" value="Retrotrans_gag_dom"/>
</dbReference>
<protein>
    <recommendedName>
        <fullName evidence="1">Retrotransposon gag domain-containing protein</fullName>
    </recommendedName>
</protein>
<dbReference type="Proteomes" id="UP000075243">
    <property type="component" value="Unassembled WGS sequence"/>
</dbReference>
<gene>
    <name evidence="2" type="ORF">KK1_036853</name>
</gene>
<evidence type="ECO:0000313" key="2">
    <source>
        <dbReference type="EMBL" id="KYP41745.1"/>
    </source>
</evidence>
<evidence type="ECO:0000259" key="1">
    <source>
        <dbReference type="Pfam" id="PF03732"/>
    </source>
</evidence>
<name>A0A151RH34_CAJCA</name>
<dbReference type="Gramene" id="C.cajan_30074.t">
    <property type="protein sequence ID" value="C.cajan_30074.t.cds1"/>
    <property type="gene ID" value="C.cajan_30074"/>
</dbReference>
<dbReference type="EMBL" id="KQ483754">
    <property type="protein sequence ID" value="KYP41745.1"/>
    <property type="molecule type" value="Genomic_DNA"/>
</dbReference>
<reference evidence="2" key="1">
    <citation type="journal article" date="2012" name="Nat. Biotechnol.">
        <title>Draft genome sequence of pigeonpea (Cajanus cajan), an orphan legume crop of resource-poor farmers.</title>
        <authorList>
            <person name="Varshney R.K."/>
            <person name="Chen W."/>
            <person name="Li Y."/>
            <person name="Bharti A.K."/>
            <person name="Saxena R.K."/>
            <person name="Schlueter J.A."/>
            <person name="Donoghue M.T."/>
            <person name="Azam S."/>
            <person name="Fan G."/>
            <person name="Whaley A.M."/>
            <person name="Farmer A.D."/>
            <person name="Sheridan J."/>
            <person name="Iwata A."/>
            <person name="Tuteja R."/>
            <person name="Penmetsa R.V."/>
            <person name="Wu W."/>
            <person name="Upadhyaya H.D."/>
            <person name="Yang S.P."/>
            <person name="Shah T."/>
            <person name="Saxena K.B."/>
            <person name="Michael T."/>
            <person name="McCombie W.R."/>
            <person name="Yang B."/>
            <person name="Zhang G."/>
            <person name="Yang H."/>
            <person name="Wang J."/>
            <person name="Spillane C."/>
            <person name="Cook D.R."/>
            <person name="May G.D."/>
            <person name="Xu X."/>
            <person name="Jackson S.A."/>
        </authorList>
    </citation>
    <scope>NUCLEOTIDE SEQUENCE [LARGE SCALE GENOMIC DNA]</scope>
</reference>
<feature type="domain" description="Retrotransposon gag" evidence="1">
    <location>
        <begin position="7"/>
        <end position="75"/>
    </location>
</feature>
<dbReference type="AlphaFoldDB" id="A0A151RH34"/>
<organism evidence="2 3">
    <name type="scientific">Cajanus cajan</name>
    <name type="common">Pigeon pea</name>
    <name type="synonym">Cajanus indicus</name>
    <dbReference type="NCBI Taxonomy" id="3821"/>
    <lineage>
        <taxon>Eukaryota</taxon>
        <taxon>Viridiplantae</taxon>
        <taxon>Streptophyta</taxon>
        <taxon>Embryophyta</taxon>
        <taxon>Tracheophyta</taxon>
        <taxon>Spermatophyta</taxon>
        <taxon>Magnoliopsida</taxon>
        <taxon>eudicotyledons</taxon>
        <taxon>Gunneridae</taxon>
        <taxon>Pentapetalae</taxon>
        <taxon>rosids</taxon>
        <taxon>fabids</taxon>
        <taxon>Fabales</taxon>
        <taxon>Fabaceae</taxon>
        <taxon>Papilionoideae</taxon>
        <taxon>50 kb inversion clade</taxon>
        <taxon>NPAAA clade</taxon>
        <taxon>indigoferoid/millettioid clade</taxon>
        <taxon>Phaseoleae</taxon>
        <taxon>Cajanus</taxon>
    </lineage>
</organism>